<comment type="pathway">
    <text evidence="3 7">Carbohydrate degradation; pentose phosphate pathway; D-ribulose 5-phosphate from D-glucose 6-phosphate (oxidative stage): step 2/3.</text>
</comment>
<evidence type="ECO:0000256" key="5">
    <source>
        <dbReference type="ARBA" id="ARBA00013198"/>
    </source>
</evidence>
<evidence type="ECO:0000256" key="7">
    <source>
        <dbReference type="RuleBase" id="RU365095"/>
    </source>
</evidence>
<dbReference type="InterPro" id="IPR005900">
    <property type="entry name" value="6-phosphogluconolactonase_DevB"/>
</dbReference>
<comment type="similarity">
    <text evidence="4 7">Belongs to the glucosamine/galactosamine-6-phosphate isomerase family. 6-phosphogluconolactonase subfamily.</text>
</comment>
<dbReference type="UniPathway" id="UPA00115">
    <property type="reaction ID" value="UER00409"/>
</dbReference>
<dbReference type="Proteomes" id="UP000294325">
    <property type="component" value="Chromosome"/>
</dbReference>
<evidence type="ECO:0000313" key="9">
    <source>
        <dbReference type="EMBL" id="QBQ55357.1"/>
    </source>
</evidence>
<keyword evidence="7 9" id="KW-0378">Hydrolase</keyword>
<evidence type="ECO:0000256" key="4">
    <source>
        <dbReference type="ARBA" id="ARBA00010662"/>
    </source>
</evidence>
<dbReference type="EMBL" id="CP038033">
    <property type="protein sequence ID" value="QBQ55357.1"/>
    <property type="molecule type" value="Genomic_DNA"/>
</dbReference>
<evidence type="ECO:0000256" key="3">
    <source>
        <dbReference type="ARBA" id="ARBA00004961"/>
    </source>
</evidence>
<dbReference type="NCBIfam" id="TIGR01198">
    <property type="entry name" value="pgl"/>
    <property type="match status" value="1"/>
</dbReference>
<feature type="domain" description="Glucosamine/galactosamine-6-phosphate isomerase" evidence="8">
    <location>
        <begin position="12"/>
        <end position="231"/>
    </location>
</feature>
<dbReference type="AlphaFoldDB" id="A0A4P7C181"/>
<evidence type="ECO:0000256" key="6">
    <source>
        <dbReference type="ARBA" id="ARBA00020337"/>
    </source>
</evidence>
<dbReference type="GO" id="GO:0017057">
    <property type="term" value="F:6-phosphogluconolactonase activity"/>
    <property type="evidence" value="ECO:0007669"/>
    <property type="project" value="UniProtKB-UniRule"/>
</dbReference>
<dbReference type="GO" id="GO:0006098">
    <property type="term" value="P:pentose-phosphate shunt"/>
    <property type="evidence" value="ECO:0007669"/>
    <property type="project" value="UniProtKB-UniPathway"/>
</dbReference>
<comment type="function">
    <text evidence="2 7">Hydrolysis of 6-phosphogluconolactone to 6-phosphogluconate.</text>
</comment>
<dbReference type="Gene3D" id="3.40.50.1360">
    <property type="match status" value="1"/>
</dbReference>
<dbReference type="InterPro" id="IPR037171">
    <property type="entry name" value="NagB/RpiA_transferase-like"/>
</dbReference>
<dbReference type="Pfam" id="PF01182">
    <property type="entry name" value="Glucosamine_iso"/>
    <property type="match status" value="1"/>
</dbReference>
<comment type="catalytic activity">
    <reaction evidence="1 7">
        <text>6-phospho-D-glucono-1,5-lactone + H2O = 6-phospho-D-gluconate + H(+)</text>
        <dbReference type="Rhea" id="RHEA:12556"/>
        <dbReference type="ChEBI" id="CHEBI:15377"/>
        <dbReference type="ChEBI" id="CHEBI:15378"/>
        <dbReference type="ChEBI" id="CHEBI:57955"/>
        <dbReference type="ChEBI" id="CHEBI:58759"/>
        <dbReference type="EC" id="3.1.1.31"/>
    </reaction>
</comment>
<dbReference type="PANTHER" id="PTHR11054:SF0">
    <property type="entry name" value="6-PHOSPHOGLUCONOLACTONASE"/>
    <property type="match status" value="1"/>
</dbReference>
<reference evidence="9 10" key="1">
    <citation type="submission" date="2019-03" db="EMBL/GenBank/DDBJ databases">
        <title>The genome sequence of Nitrosococcus wardiae strain D1FHST reveals the archetypal metabolic capacity of ammonia-oxidizing Gammaproteobacteria.</title>
        <authorList>
            <person name="Wang L."/>
            <person name="Lim C.K."/>
            <person name="Hanson T.E."/>
            <person name="Dang H."/>
            <person name="Klotz M.G."/>
        </authorList>
    </citation>
    <scope>NUCLEOTIDE SEQUENCE [LARGE SCALE GENOMIC DNA]</scope>
    <source>
        <strain evidence="9 10">D1FHS</strain>
    </source>
</reference>
<dbReference type="OrthoDB" id="9810967at2"/>
<proteinExistence type="inferred from homology"/>
<protein>
    <recommendedName>
        <fullName evidence="6 7">6-phosphogluconolactonase</fullName>
        <shortName evidence="7">6PGL</shortName>
        <ecNumber evidence="5 7">3.1.1.31</ecNumber>
    </recommendedName>
</protein>
<dbReference type="InterPro" id="IPR039104">
    <property type="entry name" value="6PGL"/>
</dbReference>
<gene>
    <name evidence="7 9" type="primary">pgl</name>
    <name evidence="9" type="ORF">E3U44_13180</name>
</gene>
<dbReference type="SUPFAM" id="SSF100950">
    <property type="entry name" value="NagB/RpiA/CoA transferase-like"/>
    <property type="match status" value="1"/>
</dbReference>
<dbReference type="RefSeq" id="WP_134358618.1">
    <property type="nucleotide sequence ID" value="NZ_CP038033.1"/>
</dbReference>
<evidence type="ECO:0000313" key="10">
    <source>
        <dbReference type="Proteomes" id="UP000294325"/>
    </source>
</evidence>
<sequence>MIDRGKIQVFPTATALYHGAAAYWVRIAQVAIEEAGAFHVALAGGNTPKGLYQLLAKEPYKSQVDWSRVYVYFGDERYVPKDHPDSNYRMARETLLDAVAIPPKQILRVRTELPDPQSTAADYAQVLQSHLPAGRNFDLILLGVGTDGHTASLFPETSILTVRDRLVAAVYVEKLGGWRISMTYPAIERAQRLLFLVTGVNKAPVVSRLLTETKSNGFPVQRLRAQGEVHWYLDGDAAREWEMSK</sequence>
<dbReference type="CDD" id="cd01400">
    <property type="entry name" value="6PGL"/>
    <property type="match status" value="1"/>
</dbReference>
<dbReference type="GO" id="GO:0005975">
    <property type="term" value="P:carbohydrate metabolic process"/>
    <property type="evidence" value="ECO:0007669"/>
    <property type="project" value="UniProtKB-UniRule"/>
</dbReference>
<accession>A0A4P7C181</accession>
<dbReference type="PANTHER" id="PTHR11054">
    <property type="entry name" value="6-PHOSPHOGLUCONOLACTONASE"/>
    <property type="match status" value="1"/>
</dbReference>
<organism evidence="9 10">
    <name type="scientific">Nitrosococcus wardiae</name>
    <dbReference type="NCBI Taxonomy" id="1814290"/>
    <lineage>
        <taxon>Bacteria</taxon>
        <taxon>Pseudomonadati</taxon>
        <taxon>Pseudomonadota</taxon>
        <taxon>Gammaproteobacteria</taxon>
        <taxon>Chromatiales</taxon>
        <taxon>Chromatiaceae</taxon>
        <taxon>Nitrosococcus</taxon>
    </lineage>
</organism>
<keyword evidence="10" id="KW-1185">Reference proteome</keyword>
<evidence type="ECO:0000256" key="2">
    <source>
        <dbReference type="ARBA" id="ARBA00002681"/>
    </source>
</evidence>
<name>A0A4P7C181_9GAMM</name>
<evidence type="ECO:0000259" key="8">
    <source>
        <dbReference type="Pfam" id="PF01182"/>
    </source>
</evidence>
<dbReference type="KEGG" id="nwr:E3U44_13180"/>
<evidence type="ECO:0000256" key="1">
    <source>
        <dbReference type="ARBA" id="ARBA00000832"/>
    </source>
</evidence>
<dbReference type="InterPro" id="IPR006148">
    <property type="entry name" value="Glc/Gal-6P_isomerase"/>
</dbReference>
<dbReference type="EC" id="3.1.1.31" evidence="5 7"/>